<dbReference type="SMART" id="SM00091">
    <property type="entry name" value="PAS"/>
    <property type="match status" value="2"/>
</dbReference>
<dbReference type="KEGG" id="dti:Desti_4090"/>
<dbReference type="eggNOG" id="COG3706">
    <property type="taxonomic scope" value="Bacteria"/>
</dbReference>
<dbReference type="InterPro" id="IPR050469">
    <property type="entry name" value="Diguanylate_Cyclase"/>
</dbReference>
<dbReference type="GO" id="GO:0052621">
    <property type="term" value="F:diguanylate cyclase activity"/>
    <property type="evidence" value="ECO:0007669"/>
    <property type="project" value="UniProtKB-EC"/>
</dbReference>
<sequence length="668" mass="75414">MADKEKEGPSFEFEETDFDLLKADGDLAETIDVGALFTSEFTETGSFDVSMYDQTGLGKLLNGLPIPAMMISRSGTVVFANASCEKIASDNGISPGLHFQNLFTRQDQAERAQELFKRVISQGKPQVGEVLFGKDRRKVVGRLHLRSVRAWDEHLILAVVEDLTAEKKKIIIARKHQELSRQTREELENRVQDRTAELIKANKKLQYEIAYRKRAEVLLRKSESKFRAMFETAPVAIMEIEISALKAAIQTLRKTGMDDFSAHLEDNSEFLVEAWDLVQMVDVNDAAVKLYRASGKSELLKTPSIFAPEAIDLFREIVLAIADETPVVEIETITRTCDRKLLNVLVRAALPVSSSPTKRAIITIMDITQLKQAQEALAMIKREWERTFDAVPDLLAIMDMKHRIIRVNKAMALRVGKRAEEIVGQHCFELFHQTRIPLQNCPHKKLITDGKQHVAEIVDDYLGGTFMVSVTPLTDDLGDLIGCVHVARDITERKRLEEKLTLLATSDPLTGLLNRRHFMESLGMAYRNAKRYGHPLSVCLCDLDYFKFINDTYGHQAGDKVLAVFGEIIRYELRSTDIAGRYGGDEFILAFPHTNATDARECLERVRLHLQRIVFKEDNSKFQTTCTAGIAELHHELNAAESLVRSADKALYEGKAQGRNQVVILKRT</sequence>
<dbReference type="InterPro" id="IPR035965">
    <property type="entry name" value="PAS-like_dom_sf"/>
</dbReference>
<dbReference type="EC" id="2.7.7.65" evidence="1"/>
<dbReference type="Pfam" id="PF00990">
    <property type="entry name" value="GGDEF"/>
    <property type="match status" value="1"/>
</dbReference>
<gene>
    <name evidence="6" type="ordered locus">Desti_4090</name>
</gene>
<dbReference type="AlphaFoldDB" id="I4CAY7"/>
<dbReference type="InterPro" id="IPR013656">
    <property type="entry name" value="PAS_4"/>
</dbReference>
<evidence type="ECO:0000256" key="1">
    <source>
        <dbReference type="ARBA" id="ARBA00012528"/>
    </source>
</evidence>
<dbReference type="Pfam" id="PF13426">
    <property type="entry name" value="PAS_9"/>
    <property type="match status" value="1"/>
</dbReference>
<dbReference type="Gene3D" id="3.30.70.270">
    <property type="match status" value="1"/>
</dbReference>
<evidence type="ECO:0000259" key="5">
    <source>
        <dbReference type="PROSITE" id="PS50887"/>
    </source>
</evidence>
<dbReference type="Proteomes" id="UP000006055">
    <property type="component" value="Chromosome"/>
</dbReference>
<dbReference type="eggNOG" id="COG3829">
    <property type="taxonomic scope" value="Bacteria"/>
</dbReference>
<dbReference type="RefSeq" id="WP_014811853.1">
    <property type="nucleotide sequence ID" value="NC_018025.1"/>
</dbReference>
<accession>I4CAY7</accession>
<dbReference type="InterPro" id="IPR029787">
    <property type="entry name" value="Nucleotide_cyclase"/>
</dbReference>
<dbReference type="PANTHER" id="PTHR45138:SF9">
    <property type="entry name" value="DIGUANYLATE CYCLASE DGCM-RELATED"/>
    <property type="match status" value="1"/>
</dbReference>
<dbReference type="FunFam" id="3.30.70.270:FF:000001">
    <property type="entry name" value="Diguanylate cyclase domain protein"/>
    <property type="match status" value="1"/>
</dbReference>
<dbReference type="OrthoDB" id="7673416at2"/>
<dbReference type="InterPro" id="IPR000700">
    <property type="entry name" value="PAS-assoc_C"/>
</dbReference>
<feature type="domain" description="PAC" evidence="4">
    <location>
        <begin position="451"/>
        <end position="502"/>
    </location>
</feature>
<dbReference type="PROSITE" id="PS50113">
    <property type="entry name" value="PAC"/>
    <property type="match status" value="1"/>
</dbReference>
<dbReference type="SUPFAM" id="SSF55785">
    <property type="entry name" value="PYP-like sensor domain (PAS domain)"/>
    <property type="match status" value="3"/>
</dbReference>
<dbReference type="Gene3D" id="3.30.450.20">
    <property type="entry name" value="PAS domain"/>
    <property type="match status" value="3"/>
</dbReference>
<dbReference type="NCBIfam" id="TIGR00229">
    <property type="entry name" value="sensory_box"/>
    <property type="match status" value="1"/>
</dbReference>
<dbReference type="NCBIfam" id="TIGR00254">
    <property type="entry name" value="GGDEF"/>
    <property type="match status" value="1"/>
</dbReference>
<comment type="catalytic activity">
    <reaction evidence="2">
        <text>2 GTP = 3',3'-c-di-GMP + 2 diphosphate</text>
        <dbReference type="Rhea" id="RHEA:24898"/>
        <dbReference type="ChEBI" id="CHEBI:33019"/>
        <dbReference type="ChEBI" id="CHEBI:37565"/>
        <dbReference type="ChEBI" id="CHEBI:58805"/>
        <dbReference type="EC" id="2.7.7.65"/>
    </reaction>
</comment>
<evidence type="ECO:0000313" key="7">
    <source>
        <dbReference type="Proteomes" id="UP000006055"/>
    </source>
</evidence>
<dbReference type="CDD" id="cd01949">
    <property type="entry name" value="GGDEF"/>
    <property type="match status" value="1"/>
</dbReference>
<organism evidence="6 7">
    <name type="scientific">Desulfomonile tiedjei (strain ATCC 49306 / DSM 6799 / DCB-1)</name>
    <dbReference type="NCBI Taxonomy" id="706587"/>
    <lineage>
        <taxon>Bacteria</taxon>
        <taxon>Pseudomonadati</taxon>
        <taxon>Thermodesulfobacteriota</taxon>
        <taxon>Desulfomonilia</taxon>
        <taxon>Desulfomonilales</taxon>
        <taxon>Desulfomonilaceae</taxon>
        <taxon>Desulfomonile</taxon>
    </lineage>
</organism>
<protein>
    <recommendedName>
        <fullName evidence="1">diguanylate cyclase</fullName>
        <ecNumber evidence="1">2.7.7.65</ecNumber>
    </recommendedName>
</protein>
<proteinExistence type="predicted"/>
<dbReference type="PANTHER" id="PTHR45138">
    <property type="entry name" value="REGULATORY COMPONENTS OF SENSORY TRANSDUCTION SYSTEM"/>
    <property type="match status" value="1"/>
</dbReference>
<dbReference type="PROSITE" id="PS50887">
    <property type="entry name" value="GGDEF"/>
    <property type="match status" value="1"/>
</dbReference>
<dbReference type="InterPro" id="IPR043128">
    <property type="entry name" value="Rev_trsase/Diguanyl_cyclase"/>
</dbReference>
<evidence type="ECO:0000313" key="6">
    <source>
        <dbReference type="EMBL" id="AFM26728.1"/>
    </source>
</evidence>
<keyword evidence="7" id="KW-1185">Reference proteome</keyword>
<evidence type="ECO:0000256" key="2">
    <source>
        <dbReference type="ARBA" id="ARBA00034247"/>
    </source>
</evidence>
<dbReference type="PATRIC" id="fig|706587.4.peg.4635"/>
<dbReference type="SMART" id="SM00267">
    <property type="entry name" value="GGDEF"/>
    <property type="match status" value="1"/>
</dbReference>
<dbReference type="eggNOG" id="COG4191">
    <property type="taxonomic scope" value="Bacteria"/>
</dbReference>
<dbReference type="STRING" id="706587.Desti_4090"/>
<dbReference type="PROSITE" id="PS50112">
    <property type="entry name" value="PAS"/>
    <property type="match status" value="1"/>
</dbReference>
<dbReference type="SUPFAM" id="SSF55073">
    <property type="entry name" value="Nucleotide cyclase"/>
    <property type="match status" value="1"/>
</dbReference>
<name>I4CAY7_DESTA</name>
<dbReference type="CDD" id="cd00130">
    <property type="entry name" value="PAS"/>
    <property type="match status" value="1"/>
</dbReference>
<dbReference type="InterPro" id="IPR000014">
    <property type="entry name" value="PAS"/>
</dbReference>
<dbReference type="EMBL" id="CP003360">
    <property type="protein sequence ID" value="AFM26728.1"/>
    <property type="molecule type" value="Genomic_DNA"/>
</dbReference>
<dbReference type="HOGENOM" id="CLU_410908_0_0_7"/>
<dbReference type="InterPro" id="IPR000160">
    <property type="entry name" value="GGDEF_dom"/>
</dbReference>
<feature type="domain" description="GGDEF" evidence="5">
    <location>
        <begin position="534"/>
        <end position="667"/>
    </location>
</feature>
<reference evidence="7" key="1">
    <citation type="submission" date="2012-06" db="EMBL/GenBank/DDBJ databases">
        <title>Complete sequence of chromosome of Desulfomonile tiedjei DSM 6799.</title>
        <authorList>
            <person name="Lucas S."/>
            <person name="Copeland A."/>
            <person name="Lapidus A."/>
            <person name="Glavina del Rio T."/>
            <person name="Dalin E."/>
            <person name="Tice H."/>
            <person name="Bruce D."/>
            <person name="Goodwin L."/>
            <person name="Pitluck S."/>
            <person name="Peters L."/>
            <person name="Ovchinnikova G."/>
            <person name="Zeytun A."/>
            <person name="Lu M."/>
            <person name="Kyrpides N."/>
            <person name="Mavromatis K."/>
            <person name="Ivanova N."/>
            <person name="Brettin T."/>
            <person name="Detter J.C."/>
            <person name="Han C."/>
            <person name="Larimer F."/>
            <person name="Land M."/>
            <person name="Hauser L."/>
            <person name="Markowitz V."/>
            <person name="Cheng J.-F."/>
            <person name="Hugenholtz P."/>
            <person name="Woyke T."/>
            <person name="Wu D."/>
            <person name="Spring S."/>
            <person name="Schroeder M."/>
            <person name="Brambilla E."/>
            <person name="Klenk H.-P."/>
            <person name="Eisen J.A."/>
        </authorList>
    </citation>
    <scope>NUCLEOTIDE SEQUENCE [LARGE SCALE GENOMIC DNA]</scope>
    <source>
        <strain evidence="7">ATCC 49306 / DSM 6799 / DCB-1</strain>
    </source>
</reference>
<evidence type="ECO:0000259" key="3">
    <source>
        <dbReference type="PROSITE" id="PS50112"/>
    </source>
</evidence>
<feature type="domain" description="PAS" evidence="3">
    <location>
        <begin position="380"/>
        <end position="432"/>
    </location>
</feature>
<dbReference type="Pfam" id="PF08448">
    <property type="entry name" value="PAS_4"/>
    <property type="match status" value="1"/>
</dbReference>
<evidence type="ECO:0000259" key="4">
    <source>
        <dbReference type="PROSITE" id="PS50113"/>
    </source>
</evidence>